<reference evidence="1 2" key="1">
    <citation type="submission" date="2016-05" db="EMBL/GenBank/DDBJ databases">
        <title>Isolation and Sequencing of Rs551, a Bacteriophage Associated with the Phytobacterium Ralstonia solanacearum strain UW551.</title>
        <authorList>
            <person name="Stulberg M.J."/>
            <person name="Mershon J.P."/>
            <person name="Ahmad A.A."/>
            <person name="Mollov D.S."/>
            <person name="Kilcrease J.P."/>
            <person name="Huang Q."/>
        </authorList>
    </citation>
    <scope>NUCLEOTIDE SEQUENCE [LARGE SCALE GENOMIC DNA]</scope>
</reference>
<dbReference type="GeneID" id="54976168"/>
<keyword evidence="2" id="KW-1185">Reference proteome</keyword>
<sequence length="81" mass="9140">MLIHAKPGDAGLFPLTGVQEVVMVDPNDKYTMQLPLMRYRAGLRLREFLDYRDWAGCEVSFQCNEFAAAALQAMGGMLGRW</sequence>
<accession>A0A1W5LUE4</accession>
<name>A0A1W5LUE4_9VIRU</name>
<dbReference type="RefSeq" id="YP_009786095.1">
    <property type="nucleotide sequence ID" value="NC_047765.1"/>
</dbReference>
<evidence type="ECO:0000313" key="2">
    <source>
        <dbReference type="Proteomes" id="UP000223780"/>
    </source>
</evidence>
<organism evidence="1 2">
    <name type="scientific">Ralstonia phage Rs551</name>
    <dbReference type="NCBI Taxonomy" id="1852598"/>
    <lineage>
        <taxon>Viruses</taxon>
        <taxon>Monodnaviria</taxon>
        <taxon>Loebvirae</taxon>
        <taxon>Hofneiviricota</taxon>
        <taxon>Faserviricetes</taxon>
        <taxon>Tubulavirales</taxon>
        <taxon>Inoviridae</taxon>
        <taxon>Habenivirus</taxon>
        <taxon>Habenivirus RS551</taxon>
    </lineage>
</organism>
<protein>
    <submittedName>
        <fullName evidence="1">Uncharacterized protein</fullName>
    </submittedName>
</protein>
<dbReference type="Proteomes" id="UP000223780">
    <property type="component" value="Segment"/>
</dbReference>
<proteinExistence type="predicted"/>
<evidence type="ECO:0000313" key="1">
    <source>
        <dbReference type="EMBL" id="ANO57657.1"/>
    </source>
</evidence>
<dbReference type="EMBL" id="KX179905">
    <property type="protein sequence ID" value="ANO57657.1"/>
    <property type="molecule type" value="Genomic_DNA"/>
</dbReference>
<dbReference type="KEGG" id="vg:54976168"/>